<dbReference type="Gene3D" id="2.60.120.370">
    <property type="entry name" value="YhcH/YjgK/YiaL"/>
    <property type="match status" value="1"/>
</dbReference>
<evidence type="ECO:0000313" key="2">
    <source>
        <dbReference type="Proteomes" id="UP000218430"/>
    </source>
</evidence>
<name>A0A9Q5U4Y1_SHIBO</name>
<evidence type="ECO:0000313" key="1">
    <source>
        <dbReference type="EMBL" id="PAY76968.1"/>
    </source>
</evidence>
<sequence>MIFGHIAQPNPCRLPAAIEKGLDFLRATDFNALEPGVVEIDGKNIYAQIIDLTTREAVENRPEVHRRYIDIQFLAWGEEKIGIAIDTGNNKVSESLLGKVRISGEILLG</sequence>
<accession>A0A9Q5U4Y1</accession>
<dbReference type="EMBL" id="NIYS01000041">
    <property type="protein sequence ID" value="PAY76968.1"/>
    <property type="molecule type" value="Genomic_DNA"/>
</dbReference>
<dbReference type="InterPro" id="IPR037012">
    <property type="entry name" value="NanQ/TabA/YiaL_sf"/>
</dbReference>
<dbReference type="PANTHER" id="PTHR34986:SF1">
    <property type="entry name" value="PROTEIN YIAL"/>
    <property type="match status" value="1"/>
</dbReference>
<organism evidence="1 2">
    <name type="scientific">Shigella boydii</name>
    <dbReference type="NCBI Taxonomy" id="621"/>
    <lineage>
        <taxon>Bacteria</taxon>
        <taxon>Pseudomonadati</taxon>
        <taxon>Pseudomonadota</taxon>
        <taxon>Gammaproteobacteria</taxon>
        <taxon>Enterobacterales</taxon>
        <taxon>Enterobacteriaceae</taxon>
        <taxon>Shigella</taxon>
    </lineage>
</organism>
<dbReference type="Proteomes" id="UP000218430">
    <property type="component" value="Unassembled WGS sequence"/>
</dbReference>
<dbReference type="NCBIfam" id="TIGR00022">
    <property type="entry name" value="YhcH/YjgK/YiaL family protein"/>
    <property type="match status" value="1"/>
</dbReference>
<dbReference type="Pfam" id="PF04074">
    <property type="entry name" value="DUF386"/>
    <property type="match status" value="1"/>
</dbReference>
<gene>
    <name evidence="1" type="ORF">CEH00_05700</name>
</gene>
<proteinExistence type="predicted"/>
<dbReference type="SUPFAM" id="SSF51197">
    <property type="entry name" value="Clavaminate synthase-like"/>
    <property type="match status" value="1"/>
</dbReference>
<comment type="caution">
    <text evidence="1">The sequence shown here is derived from an EMBL/GenBank/DDBJ whole genome shotgun (WGS) entry which is preliminary data.</text>
</comment>
<protein>
    <submittedName>
        <fullName evidence="1">YhcH/YjgK/YiaL family protein</fullName>
    </submittedName>
</protein>
<dbReference type="AlphaFoldDB" id="A0A9Q5U4Y1"/>
<dbReference type="GO" id="GO:0005829">
    <property type="term" value="C:cytosol"/>
    <property type="evidence" value="ECO:0007669"/>
    <property type="project" value="TreeGrafter"/>
</dbReference>
<dbReference type="PANTHER" id="PTHR34986">
    <property type="entry name" value="EVOLVED BETA-GALACTOSIDASE SUBUNIT BETA"/>
    <property type="match status" value="1"/>
</dbReference>
<dbReference type="InterPro" id="IPR004375">
    <property type="entry name" value="NanQ/TabA/YiaL"/>
</dbReference>
<reference evidence="2" key="1">
    <citation type="submission" date="2017-06" db="EMBL/GenBank/DDBJ databases">
        <title>WGS of SAMN07203007.</title>
        <authorList>
            <person name="Fouts D."/>
            <person name="Sutton G."/>
            <person name="Nguyen K."/>
            <person name="Thamlikitkul V."/>
        </authorList>
    </citation>
    <scope>NUCLEOTIDE SEQUENCE [LARGE SCALE GENOMIC DNA]</scope>
    <source>
        <strain evidence="2">ESBL-W3-2</strain>
    </source>
</reference>